<dbReference type="PANTHER" id="PTHR31963">
    <property type="entry name" value="RAS GUANINE NUCLEOTIDE EXCHANGE FACTOR K"/>
    <property type="match status" value="1"/>
</dbReference>
<dbReference type="EMBL" id="JBBNAE010000009">
    <property type="protein sequence ID" value="KAK9097598.1"/>
    <property type="molecule type" value="Genomic_DNA"/>
</dbReference>
<keyword evidence="2" id="KW-0812">Transmembrane</keyword>
<feature type="transmembrane region" description="Helical" evidence="2">
    <location>
        <begin position="216"/>
        <end position="239"/>
    </location>
</feature>
<feature type="transmembrane region" description="Helical" evidence="2">
    <location>
        <begin position="86"/>
        <end position="109"/>
    </location>
</feature>
<organism evidence="3 4">
    <name type="scientific">Stephania japonica</name>
    <dbReference type="NCBI Taxonomy" id="461633"/>
    <lineage>
        <taxon>Eukaryota</taxon>
        <taxon>Viridiplantae</taxon>
        <taxon>Streptophyta</taxon>
        <taxon>Embryophyta</taxon>
        <taxon>Tracheophyta</taxon>
        <taxon>Spermatophyta</taxon>
        <taxon>Magnoliopsida</taxon>
        <taxon>Ranunculales</taxon>
        <taxon>Menispermaceae</taxon>
        <taxon>Menispermoideae</taxon>
        <taxon>Cissampelideae</taxon>
        <taxon>Stephania</taxon>
    </lineage>
</organism>
<feature type="transmembrane region" description="Helical" evidence="2">
    <location>
        <begin position="285"/>
        <end position="308"/>
    </location>
</feature>
<keyword evidence="4" id="KW-1185">Reference proteome</keyword>
<reference evidence="3 4" key="1">
    <citation type="submission" date="2024-01" db="EMBL/GenBank/DDBJ databases">
        <title>Genome assemblies of Stephania.</title>
        <authorList>
            <person name="Yang L."/>
        </authorList>
    </citation>
    <scope>NUCLEOTIDE SEQUENCE [LARGE SCALE GENOMIC DNA]</scope>
    <source>
        <strain evidence="3">QJT</strain>
        <tissue evidence="3">Leaf</tissue>
    </source>
</reference>
<evidence type="ECO:0000313" key="4">
    <source>
        <dbReference type="Proteomes" id="UP001417504"/>
    </source>
</evidence>
<dbReference type="InterPro" id="IPR021924">
    <property type="entry name" value="DUF3537"/>
</dbReference>
<proteinExistence type="predicted"/>
<keyword evidence="2" id="KW-1133">Transmembrane helix</keyword>
<protein>
    <submittedName>
        <fullName evidence="3">Uncharacterized protein</fullName>
    </submittedName>
</protein>
<dbReference type="PANTHER" id="PTHR31963:SF4">
    <property type="entry name" value="GUSTATORY RECEPTOR"/>
    <property type="match status" value="1"/>
</dbReference>
<gene>
    <name evidence="3" type="ORF">Sjap_023095</name>
</gene>
<feature type="region of interest" description="Disordered" evidence="1">
    <location>
        <begin position="1"/>
        <end position="22"/>
    </location>
</feature>
<evidence type="ECO:0000256" key="1">
    <source>
        <dbReference type="SAM" id="MobiDB-lite"/>
    </source>
</evidence>
<sequence length="466" mass="52296">MDTGTMNPSIDPTPGDTSTNVSVEFPNHRRVSFSDQPNESNPANTVPLLLHPAYARSKSLIYDELRNFRISLRWCALDHSSCTGKLISYLTFIILTIVVPIFSSLVTHAPKHTDTSISFNKLVQLPESALAAIAFFTLSGFFQQYGLRQLLFLDSLGDDSVCVRRGYTRELDKAFKHLTYILLPSFFVDFAHKILFFSTVTVTIPCIGYRIPSNSILFIAVLASWVYRTWVFLLVCVLFRLTCELQLLRFEGFKKLFEGCRSDPAVIFREHMRIRKQLSVTSHRYRFFIIMSLVTITVSQLGALIMVFTSKSEKNFFNSGDLVVCAAVELSGFFLCLLGAARITHRAQGVVAVATRWHMLVTSASSNPGFDTNTVKDLMPVSVHDVNSTQEGTNATTITQHVSVMVTDPEYASSFQTRQALVTYLQHNNGGITLFGFTLDRGLLHTLFAFEFSLVLWILSKVVVLS</sequence>
<feature type="transmembrane region" description="Helical" evidence="2">
    <location>
        <begin position="129"/>
        <end position="147"/>
    </location>
</feature>
<dbReference type="Pfam" id="PF12056">
    <property type="entry name" value="DUF3537"/>
    <property type="match status" value="1"/>
</dbReference>
<evidence type="ECO:0000313" key="3">
    <source>
        <dbReference type="EMBL" id="KAK9097598.1"/>
    </source>
</evidence>
<evidence type="ECO:0000256" key="2">
    <source>
        <dbReference type="SAM" id="Phobius"/>
    </source>
</evidence>
<keyword evidence="2" id="KW-0472">Membrane</keyword>
<name>A0AAP0EX88_9MAGN</name>
<comment type="caution">
    <text evidence="3">The sequence shown here is derived from an EMBL/GenBank/DDBJ whole genome shotgun (WGS) entry which is preliminary data.</text>
</comment>
<dbReference type="Proteomes" id="UP001417504">
    <property type="component" value="Unassembled WGS sequence"/>
</dbReference>
<feature type="transmembrane region" description="Helical" evidence="2">
    <location>
        <begin position="442"/>
        <end position="460"/>
    </location>
</feature>
<feature type="transmembrane region" description="Helical" evidence="2">
    <location>
        <begin position="178"/>
        <end position="204"/>
    </location>
</feature>
<accession>A0AAP0EX88</accession>
<dbReference type="AlphaFoldDB" id="A0AAP0EX88"/>
<feature type="transmembrane region" description="Helical" evidence="2">
    <location>
        <begin position="320"/>
        <end position="340"/>
    </location>
</feature>